<name>A0ABS6E6G9_9FIRM</name>
<keyword evidence="2" id="KW-1185">Reference proteome</keyword>
<dbReference type="Proteomes" id="UP000749471">
    <property type="component" value="Unassembled WGS sequence"/>
</dbReference>
<accession>A0ABS6E6G9</accession>
<proteinExistence type="predicted"/>
<evidence type="ECO:0000313" key="1">
    <source>
        <dbReference type="EMBL" id="MBU5438528.1"/>
    </source>
</evidence>
<evidence type="ECO:0000313" key="2">
    <source>
        <dbReference type="Proteomes" id="UP000749471"/>
    </source>
</evidence>
<organism evidence="1 2">
    <name type="scientific">Tissierella simiarum</name>
    <dbReference type="NCBI Taxonomy" id="2841534"/>
    <lineage>
        <taxon>Bacteria</taxon>
        <taxon>Bacillati</taxon>
        <taxon>Bacillota</taxon>
        <taxon>Tissierellia</taxon>
        <taxon>Tissierellales</taxon>
        <taxon>Tissierellaceae</taxon>
        <taxon>Tissierella</taxon>
    </lineage>
</organism>
<reference evidence="1 2" key="1">
    <citation type="submission" date="2021-06" db="EMBL/GenBank/DDBJ databases">
        <authorList>
            <person name="Sun Q."/>
            <person name="Li D."/>
        </authorList>
    </citation>
    <scope>NUCLEOTIDE SEQUENCE [LARGE SCALE GENOMIC DNA]</scope>
    <source>
        <strain evidence="1 2">MSJ-40</strain>
    </source>
</reference>
<dbReference type="EMBL" id="JAHLPM010000008">
    <property type="protein sequence ID" value="MBU5438528.1"/>
    <property type="molecule type" value="Genomic_DNA"/>
</dbReference>
<protein>
    <submittedName>
        <fullName evidence="1">Uncharacterized protein</fullName>
    </submittedName>
</protein>
<dbReference type="RefSeq" id="WP_216519702.1">
    <property type="nucleotide sequence ID" value="NZ_JAHLPM010000008.1"/>
</dbReference>
<comment type="caution">
    <text evidence="1">The sequence shown here is derived from an EMBL/GenBank/DDBJ whole genome shotgun (WGS) entry which is preliminary data.</text>
</comment>
<sequence>MLKRRILTIAIIIFLTFLNMKLIYGDSAKSIDKVSTMPVDSKATKSIPRIRRDSKLSPKIRYIKENRQYSKDDRIKVQVKTYFDTKDEEVFERLKKEFGKEVEYEGIGIFNLNISMNQLNVLEGMEEVLIINIFEPENEEIKLSQEIREIKEYGKHTNRDIIKVRAEVHGLRYENFEKEVKKKFGEDIYLESMGKTHPKGEIYVYLNCLYDLDIKMEQLDTLENMEDVFKISDYEISRRGMYIKPMRSGPKSIIIDKLNIRTGDGKELSVINNPSEGAIQLSPVKPRGLSPIKEREKREKWEGDKLTWKIRQMKESGKYNKDDIIKVLVSPDFDVIHEEFIKKIKESLGENIKYEKVGRKYELDITMEQLDILEAMDEVMTISHPDPEDVDYICDINKNTETSTESTKTR</sequence>
<gene>
    <name evidence="1" type="ORF">KQI42_10935</name>
</gene>